<sequence length="151" mass="16852">MLQTEVCPILSSGALKTKMKPTPGVNTSYLYVSPWPSTWTFNRLHWEDCGFLSANILLAGEPKVWLAIDPASNAHLEQKMSTMFPDAHTCSMWVSHASTVLSTNLLEEWGIGYTIQVCRPGQLIFTMPGTYHQVVNMGQNVAEAINFTFEQ</sequence>
<evidence type="ECO:0000313" key="2">
    <source>
        <dbReference type="EMBL" id="PVH98360.1"/>
    </source>
</evidence>
<name>A0A2V1DJR3_9PLEO</name>
<dbReference type="GO" id="GO:0000785">
    <property type="term" value="C:chromatin"/>
    <property type="evidence" value="ECO:0007669"/>
    <property type="project" value="TreeGrafter"/>
</dbReference>
<dbReference type="GO" id="GO:0010468">
    <property type="term" value="P:regulation of gene expression"/>
    <property type="evidence" value="ECO:0007669"/>
    <property type="project" value="TreeGrafter"/>
</dbReference>
<reference evidence="2 3" key="1">
    <citation type="journal article" date="2018" name="Sci. Rep.">
        <title>Comparative genomics provides insights into the lifestyle and reveals functional heterogeneity of dark septate endophytic fungi.</title>
        <authorList>
            <person name="Knapp D.G."/>
            <person name="Nemeth J.B."/>
            <person name="Barry K."/>
            <person name="Hainaut M."/>
            <person name="Henrissat B."/>
            <person name="Johnson J."/>
            <person name="Kuo A."/>
            <person name="Lim J.H.P."/>
            <person name="Lipzen A."/>
            <person name="Nolan M."/>
            <person name="Ohm R.A."/>
            <person name="Tamas L."/>
            <person name="Grigoriev I.V."/>
            <person name="Spatafora J.W."/>
            <person name="Nagy L.G."/>
            <person name="Kovacs G.M."/>
        </authorList>
    </citation>
    <scope>NUCLEOTIDE SEQUENCE [LARGE SCALE GENOMIC DNA]</scope>
    <source>
        <strain evidence="2 3">DSE2036</strain>
    </source>
</reference>
<dbReference type="EMBL" id="KZ805415">
    <property type="protein sequence ID" value="PVH98360.1"/>
    <property type="molecule type" value="Genomic_DNA"/>
</dbReference>
<evidence type="ECO:0000313" key="3">
    <source>
        <dbReference type="Proteomes" id="UP000244855"/>
    </source>
</evidence>
<dbReference type="PROSITE" id="PS51184">
    <property type="entry name" value="JMJC"/>
    <property type="match status" value="1"/>
</dbReference>
<protein>
    <submittedName>
        <fullName evidence="2">JmjC-domain-containing protein</fullName>
    </submittedName>
</protein>
<dbReference type="GO" id="GO:0005634">
    <property type="term" value="C:nucleus"/>
    <property type="evidence" value="ECO:0007669"/>
    <property type="project" value="TreeGrafter"/>
</dbReference>
<dbReference type="GO" id="GO:0032452">
    <property type="term" value="F:histone demethylase activity"/>
    <property type="evidence" value="ECO:0007669"/>
    <property type="project" value="TreeGrafter"/>
</dbReference>
<proteinExistence type="predicted"/>
<dbReference type="Proteomes" id="UP000244855">
    <property type="component" value="Unassembled WGS sequence"/>
</dbReference>
<dbReference type="Pfam" id="PF02373">
    <property type="entry name" value="JmjC"/>
    <property type="match status" value="1"/>
</dbReference>
<gene>
    <name evidence="2" type="ORF">DM02DRAFT_531283</name>
</gene>
<feature type="non-terminal residue" evidence="2">
    <location>
        <position position="151"/>
    </location>
</feature>
<feature type="domain" description="JmjC" evidence="1">
    <location>
        <begin position="1"/>
        <end position="151"/>
    </location>
</feature>
<dbReference type="AlphaFoldDB" id="A0A2V1DJR3"/>
<dbReference type="InterPro" id="IPR003347">
    <property type="entry name" value="JmjC_dom"/>
</dbReference>
<dbReference type="STRING" id="97972.A0A2V1DJR3"/>
<dbReference type="SUPFAM" id="SSF51197">
    <property type="entry name" value="Clavaminate synthase-like"/>
    <property type="match status" value="1"/>
</dbReference>
<dbReference type="SMART" id="SM00558">
    <property type="entry name" value="JmjC"/>
    <property type="match status" value="1"/>
</dbReference>
<organism evidence="2 3">
    <name type="scientific">Periconia macrospinosa</name>
    <dbReference type="NCBI Taxonomy" id="97972"/>
    <lineage>
        <taxon>Eukaryota</taxon>
        <taxon>Fungi</taxon>
        <taxon>Dikarya</taxon>
        <taxon>Ascomycota</taxon>
        <taxon>Pezizomycotina</taxon>
        <taxon>Dothideomycetes</taxon>
        <taxon>Pleosporomycetidae</taxon>
        <taxon>Pleosporales</taxon>
        <taxon>Massarineae</taxon>
        <taxon>Periconiaceae</taxon>
        <taxon>Periconia</taxon>
    </lineage>
</organism>
<dbReference type="Gene3D" id="2.60.120.650">
    <property type="entry name" value="Cupin"/>
    <property type="match status" value="1"/>
</dbReference>
<keyword evidence="3" id="KW-1185">Reference proteome</keyword>
<dbReference type="PANTHER" id="PTHR10694">
    <property type="entry name" value="LYSINE-SPECIFIC DEMETHYLASE"/>
    <property type="match status" value="1"/>
</dbReference>
<accession>A0A2V1DJR3</accession>
<dbReference type="OrthoDB" id="1678912at2759"/>
<evidence type="ECO:0000259" key="1">
    <source>
        <dbReference type="PROSITE" id="PS51184"/>
    </source>
</evidence>